<dbReference type="Proteomes" id="UP000218267">
    <property type="component" value="Chromosome"/>
</dbReference>
<dbReference type="KEGG" id="mbas:ALGA_3432"/>
<evidence type="ECO:0000313" key="2">
    <source>
        <dbReference type="EMBL" id="BAX81730.1"/>
    </source>
</evidence>
<feature type="chain" id="PRO_5012575755" description="TonB C-terminal domain-containing protein" evidence="1">
    <location>
        <begin position="33"/>
        <end position="129"/>
    </location>
</feature>
<organism evidence="2 3">
    <name type="scientific">Labilibaculum antarcticum</name>
    <dbReference type="NCBI Taxonomy" id="1717717"/>
    <lineage>
        <taxon>Bacteria</taxon>
        <taxon>Pseudomonadati</taxon>
        <taxon>Bacteroidota</taxon>
        <taxon>Bacteroidia</taxon>
        <taxon>Marinilabiliales</taxon>
        <taxon>Marinifilaceae</taxon>
        <taxon>Labilibaculum</taxon>
    </lineage>
</organism>
<keyword evidence="3" id="KW-1185">Reference proteome</keyword>
<evidence type="ECO:0008006" key="4">
    <source>
        <dbReference type="Google" id="ProtNLM"/>
    </source>
</evidence>
<evidence type="ECO:0000256" key="1">
    <source>
        <dbReference type="SAM" id="SignalP"/>
    </source>
</evidence>
<accession>A0A1Y1CN65</accession>
<name>A0A1Y1CN65_9BACT</name>
<reference evidence="2 3" key="1">
    <citation type="journal article" date="2018" name="Mar. Genomics">
        <title>Complete genome sequence of Marinifilaceae bacterium strain SPP2, isolated from the Antarctic marine sediment.</title>
        <authorList>
            <person name="Watanabe M."/>
            <person name="Kojima H."/>
            <person name="Fukui M."/>
        </authorList>
    </citation>
    <scope>NUCLEOTIDE SEQUENCE [LARGE SCALE GENOMIC DNA]</scope>
    <source>
        <strain evidence="2 3">SPP2</strain>
    </source>
</reference>
<sequence length="129" mass="14475">MIGNLKIRMMKAIKIAFFALACLLLTANLGMAITPEKQKIEKEKSMLLNKIRKSVTKIDFVDFIEVGKSEVIVLRCIVNENNRVVVSKVIGFDEELKQAVRKAMDKKIITASSGLVGEELALQFKFAMQ</sequence>
<proteinExistence type="predicted"/>
<gene>
    <name evidence="2" type="ORF">ALGA_3432</name>
</gene>
<feature type="signal peptide" evidence="1">
    <location>
        <begin position="1"/>
        <end position="32"/>
    </location>
</feature>
<dbReference type="EMBL" id="AP018042">
    <property type="protein sequence ID" value="BAX81730.1"/>
    <property type="molecule type" value="Genomic_DNA"/>
</dbReference>
<keyword evidence="1" id="KW-0732">Signal</keyword>
<evidence type="ECO:0000313" key="3">
    <source>
        <dbReference type="Proteomes" id="UP000218267"/>
    </source>
</evidence>
<reference evidence="3" key="2">
    <citation type="journal article" date="2020" name="Antonie Van Leeuwenhoek">
        <title>Labilibaculum antarcticum sp. nov., a novel facultative anaerobic, psychrotorelant bacterium isolated from marine sediment of Antarctica.</title>
        <authorList>
            <person name="Watanabe M."/>
            <person name="Kojima H."/>
            <person name="Fukui M."/>
        </authorList>
    </citation>
    <scope>NUCLEOTIDE SEQUENCE [LARGE SCALE GENOMIC DNA]</scope>
    <source>
        <strain evidence="3">SPP2</strain>
    </source>
</reference>
<dbReference type="AlphaFoldDB" id="A0A1Y1CN65"/>
<protein>
    <recommendedName>
        <fullName evidence="4">TonB C-terminal domain-containing protein</fullName>
    </recommendedName>
</protein>